<name>A0A2A2I3K5_9GAMM</name>
<dbReference type="PANTHER" id="PTHR11941">
    <property type="entry name" value="ENOYL-COA HYDRATASE-RELATED"/>
    <property type="match status" value="1"/>
</dbReference>
<proteinExistence type="predicted"/>
<dbReference type="GO" id="GO:0003824">
    <property type="term" value="F:catalytic activity"/>
    <property type="evidence" value="ECO:0007669"/>
    <property type="project" value="UniProtKB-ARBA"/>
</dbReference>
<dbReference type="InterPro" id="IPR001753">
    <property type="entry name" value="Enoyl-CoA_hydra/iso"/>
</dbReference>
<keyword evidence="2" id="KW-1185">Reference proteome</keyword>
<dbReference type="InterPro" id="IPR029045">
    <property type="entry name" value="ClpP/crotonase-like_dom_sf"/>
</dbReference>
<dbReference type="SUPFAM" id="SSF52096">
    <property type="entry name" value="ClpP/crotonase"/>
    <property type="match status" value="1"/>
</dbReference>
<dbReference type="AlphaFoldDB" id="A0A2A2I3K5"/>
<comment type="caution">
    <text evidence="1">The sequence shown here is derived from an EMBL/GenBank/DDBJ whole genome shotgun (WGS) entry which is preliminary data.</text>
</comment>
<dbReference type="EMBL" id="NMPM01000034">
    <property type="protein sequence ID" value="PAV26217.1"/>
    <property type="molecule type" value="Genomic_DNA"/>
</dbReference>
<dbReference type="GO" id="GO:0006635">
    <property type="term" value="P:fatty acid beta-oxidation"/>
    <property type="evidence" value="ECO:0007669"/>
    <property type="project" value="TreeGrafter"/>
</dbReference>
<evidence type="ECO:0000313" key="2">
    <source>
        <dbReference type="Proteomes" id="UP000218332"/>
    </source>
</evidence>
<protein>
    <submittedName>
        <fullName evidence="1">Enoyl-CoA hydratase</fullName>
    </submittedName>
</protein>
<gene>
    <name evidence="1" type="ORF">CF392_06990</name>
</gene>
<organism evidence="1 2">
    <name type="scientific">Tamilnaduibacter salinus</name>
    <dbReference type="NCBI Taxonomy" id="1484056"/>
    <lineage>
        <taxon>Bacteria</taxon>
        <taxon>Pseudomonadati</taxon>
        <taxon>Pseudomonadota</taxon>
        <taxon>Gammaproteobacteria</taxon>
        <taxon>Pseudomonadales</taxon>
        <taxon>Marinobacteraceae</taxon>
        <taxon>Tamilnaduibacter</taxon>
    </lineage>
</organism>
<evidence type="ECO:0000313" key="1">
    <source>
        <dbReference type="EMBL" id="PAV26217.1"/>
    </source>
</evidence>
<sequence length="270" mass="29790">MERCRSTRETYVDVERHGEVATLTLNDPERYNSLTPELCFQLRERLAELCSDTDIRVIILTGKDEAFCAGGDLGLIQDCKGFIDEGYEGAATIWRWIRNQFGGIARLISQSDTYVIAAVNGPAAGVGLSFAFACDHIIMADEARLVMAFGEIALAPEVGTNWFLTRAVGYQKAMELFVSGEAITADSAKDMGLVNSAVKADALLPAANKWAEKVCRLPDSVIAMTKTQMRKVSDMTWEQAIVMEEFAEPICFTTRSHRSSVDALVRSKRD</sequence>
<dbReference type="CDD" id="cd06558">
    <property type="entry name" value="crotonase-like"/>
    <property type="match status" value="1"/>
</dbReference>
<accession>A0A2A2I3K5</accession>
<dbReference type="Pfam" id="PF00378">
    <property type="entry name" value="ECH_1"/>
    <property type="match status" value="1"/>
</dbReference>
<dbReference type="Gene3D" id="3.90.226.10">
    <property type="entry name" value="2-enoyl-CoA Hydratase, Chain A, domain 1"/>
    <property type="match status" value="1"/>
</dbReference>
<dbReference type="Proteomes" id="UP000218332">
    <property type="component" value="Unassembled WGS sequence"/>
</dbReference>
<reference evidence="1 2" key="1">
    <citation type="submission" date="2017-07" db="EMBL/GenBank/DDBJ databases">
        <title>Tamlnaduibacter salinus (Mi-7) genome sequencing.</title>
        <authorList>
            <person name="Verma A."/>
            <person name="Krishnamurthi S."/>
        </authorList>
    </citation>
    <scope>NUCLEOTIDE SEQUENCE [LARGE SCALE GENOMIC DNA]</scope>
    <source>
        <strain evidence="1 2">Mi-7</strain>
    </source>
</reference>
<dbReference type="PANTHER" id="PTHR11941:SF133">
    <property type="entry name" value="1,2-EPOXYPHENYLACETYL-COA ISOMERASE"/>
    <property type="match status" value="1"/>
</dbReference>